<dbReference type="OrthoDB" id="3599590at2759"/>
<name>A0A8H7WC41_9HELO</name>
<dbReference type="EMBL" id="JAFJYH010000054">
    <property type="protein sequence ID" value="KAG4422102.1"/>
    <property type="molecule type" value="Genomic_DNA"/>
</dbReference>
<reference evidence="2" key="1">
    <citation type="submission" date="2021-02" db="EMBL/GenBank/DDBJ databases">
        <title>Genome sequence Cadophora malorum strain M34.</title>
        <authorList>
            <person name="Stefanovic E."/>
            <person name="Vu D."/>
            <person name="Scully C."/>
            <person name="Dijksterhuis J."/>
            <person name="Roader J."/>
            <person name="Houbraken J."/>
        </authorList>
    </citation>
    <scope>NUCLEOTIDE SEQUENCE</scope>
    <source>
        <strain evidence="2">M34</strain>
    </source>
</reference>
<keyword evidence="3" id="KW-1185">Reference proteome</keyword>
<feature type="compositionally biased region" description="Low complexity" evidence="1">
    <location>
        <begin position="251"/>
        <end position="260"/>
    </location>
</feature>
<evidence type="ECO:0000313" key="3">
    <source>
        <dbReference type="Proteomes" id="UP000664132"/>
    </source>
</evidence>
<dbReference type="AlphaFoldDB" id="A0A8H7WC41"/>
<dbReference type="Proteomes" id="UP000664132">
    <property type="component" value="Unassembled WGS sequence"/>
</dbReference>
<feature type="compositionally biased region" description="Polar residues" evidence="1">
    <location>
        <begin position="15"/>
        <end position="32"/>
    </location>
</feature>
<sequence length="278" mass="30297">MEDKLPTQDVVVNAIDTSSIPAVAPSSRNESSPDILGRVAQHTPRTHHWSFSQPVTASLNGAGRPAREYAPSSRSSSPNDHYRGQQPTSARDAWQIIDSRPRNAISGTDYVERRLREVIGHEVNRLSTYLYTQTGGSAVEEDRQVMMDAERMIEQVHQDLRRVVDARMGSIIRPGWSGNTGTPAVAESNSREQWHPVRLASSDLFIPPNIPETPTDVNRDLPGSYSRLGPSSASTAQVVANIELPHHADRAATPPIRSAAPSPPAVAGHVRGRHSPPS</sequence>
<protein>
    <submittedName>
        <fullName evidence="2">Uncharacterized protein</fullName>
    </submittedName>
</protein>
<feature type="compositionally biased region" description="Polar residues" evidence="1">
    <location>
        <begin position="49"/>
        <end position="59"/>
    </location>
</feature>
<evidence type="ECO:0000313" key="2">
    <source>
        <dbReference type="EMBL" id="KAG4422102.1"/>
    </source>
</evidence>
<feature type="region of interest" description="Disordered" evidence="1">
    <location>
        <begin position="208"/>
        <end position="232"/>
    </location>
</feature>
<evidence type="ECO:0000256" key="1">
    <source>
        <dbReference type="SAM" id="MobiDB-lite"/>
    </source>
</evidence>
<feature type="compositionally biased region" description="Polar residues" evidence="1">
    <location>
        <begin position="72"/>
        <end position="89"/>
    </location>
</feature>
<organism evidence="2 3">
    <name type="scientific">Cadophora malorum</name>
    <dbReference type="NCBI Taxonomy" id="108018"/>
    <lineage>
        <taxon>Eukaryota</taxon>
        <taxon>Fungi</taxon>
        <taxon>Dikarya</taxon>
        <taxon>Ascomycota</taxon>
        <taxon>Pezizomycotina</taxon>
        <taxon>Leotiomycetes</taxon>
        <taxon>Helotiales</taxon>
        <taxon>Ploettnerulaceae</taxon>
        <taxon>Cadophora</taxon>
    </lineage>
</organism>
<comment type="caution">
    <text evidence="2">The sequence shown here is derived from an EMBL/GenBank/DDBJ whole genome shotgun (WGS) entry which is preliminary data.</text>
</comment>
<proteinExistence type="predicted"/>
<gene>
    <name evidence="2" type="ORF">IFR04_004729</name>
</gene>
<accession>A0A8H7WC41</accession>
<feature type="region of interest" description="Disordered" evidence="1">
    <location>
        <begin position="249"/>
        <end position="278"/>
    </location>
</feature>
<feature type="region of interest" description="Disordered" evidence="1">
    <location>
        <begin position="1"/>
        <end position="92"/>
    </location>
</feature>